<dbReference type="GO" id="GO:0005506">
    <property type="term" value="F:iron ion binding"/>
    <property type="evidence" value="ECO:0007669"/>
    <property type="project" value="InterPro"/>
</dbReference>
<evidence type="ECO:0000313" key="9">
    <source>
        <dbReference type="EMBL" id="RMA81125.1"/>
    </source>
</evidence>
<name>A0A3M0AF89_9GAMM</name>
<reference evidence="9 10" key="1">
    <citation type="submission" date="2018-10" db="EMBL/GenBank/DDBJ databases">
        <title>Genomic Encyclopedia of Type Strains, Phase IV (KMG-IV): sequencing the most valuable type-strain genomes for metagenomic binning, comparative biology and taxonomic classification.</title>
        <authorList>
            <person name="Goeker M."/>
        </authorList>
    </citation>
    <scope>NUCLEOTIDE SEQUENCE [LARGE SCALE GENOMIC DNA]</scope>
    <source>
        <strain evidence="9 10">DSM 25080</strain>
    </source>
</reference>
<evidence type="ECO:0000256" key="5">
    <source>
        <dbReference type="ARBA" id="ARBA00023004"/>
    </source>
</evidence>
<dbReference type="PROSITE" id="PS00367">
    <property type="entry name" value="BH4_AAA_HYDROXYL_1"/>
    <property type="match status" value="1"/>
</dbReference>
<evidence type="ECO:0000256" key="1">
    <source>
        <dbReference type="ARBA" id="ARBA00001954"/>
    </source>
</evidence>
<evidence type="ECO:0000256" key="2">
    <source>
        <dbReference type="ARBA" id="ARBA00009712"/>
    </source>
</evidence>
<feature type="binding site" evidence="7">
    <location>
        <position position="127"/>
    </location>
    <ligand>
        <name>Fe cation</name>
        <dbReference type="ChEBI" id="CHEBI:24875"/>
    </ligand>
</feature>
<dbReference type="Pfam" id="PF00351">
    <property type="entry name" value="Biopterin_H"/>
    <property type="match status" value="1"/>
</dbReference>
<keyword evidence="10" id="KW-1185">Reference proteome</keyword>
<dbReference type="AlphaFoldDB" id="A0A3M0AF89"/>
<keyword evidence="3 7" id="KW-0479">Metal-binding</keyword>
<dbReference type="SUPFAM" id="SSF56534">
    <property type="entry name" value="Aromatic aminoacid monoxygenases, catalytic and oligomerization domains"/>
    <property type="match status" value="1"/>
</dbReference>
<feature type="domain" description="Biopterin-dependent aromatic amino acid hydroxylase family profile" evidence="8">
    <location>
        <begin position="1"/>
        <end position="257"/>
    </location>
</feature>
<dbReference type="Gene3D" id="1.10.800.10">
    <property type="entry name" value="Aromatic amino acid hydroxylase"/>
    <property type="match status" value="1"/>
</dbReference>
<keyword evidence="4" id="KW-0560">Oxidoreductase</keyword>
<keyword evidence="6" id="KW-0503">Monooxygenase</keyword>
<dbReference type="NCBIfam" id="NF008877">
    <property type="entry name" value="PRK11913.1-2"/>
    <property type="match status" value="1"/>
</dbReference>
<comment type="cofactor">
    <cofactor evidence="1 7">
        <name>Fe(2+)</name>
        <dbReference type="ChEBI" id="CHEBI:29033"/>
    </cofactor>
</comment>
<evidence type="ECO:0000256" key="6">
    <source>
        <dbReference type="ARBA" id="ARBA00023033"/>
    </source>
</evidence>
<dbReference type="PROSITE" id="PS51410">
    <property type="entry name" value="BH4_AAA_HYDROXYL_2"/>
    <property type="match status" value="1"/>
</dbReference>
<comment type="caution">
    <text evidence="9">The sequence shown here is derived from an EMBL/GenBank/DDBJ whole genome shotgun (WGS) entry which is preliminary data.</text>
</comment>
<dbReference type="EMBL" id="REFJ01000002">
    <property type="protein sequence ID" value="RMA81125.1"/>
    <property type="molecule type" value="Genomic_DNA"/>
</dbReference>
<evidence type="ECO:0000256" key="7">
    <source>
        <dbReference type="PIRSR" id="PIRSR601273-2"/>
    </source>
</evidence>
<dbReference type="PRINTS" id="PR00372">
    <property type="entry name" value="FYWHYDRXLASE"/>
</dbReference>
<evidence type="ECO:0000313" key="10">
    <source>
        <dbReference type="Proteomes" id="UP000267187"/>
    </source>
</evidence>
<dbReference type="InterPro" id="IPR036951">
    <property type="entry name" value="ArAA_hydroxylase_sf"/>
</dbReference>
<organism evidence="9 10">
    <name type="scientific">Umboniibacter marinipuniceus</name>
    <dbReference type="NCBI Taxonomy" id="569599"/>
    <lineage>
        <taxon>Bacteria</taxon>
        <taxon>Pseudomonadati</taxon>
        <taxon>Pseudomonadota</taxon>
        <taxon>Gammaproteobacteria</taxon>
        <taxon>Cellvibrionales</taxon>
        <taxon>Cellvibrionaceae</taxon>
        <taxon>Umboniibacter</taxon>
    </lineage>
</organism>
<dbReference type="PANTHER" id="PTHR11473">
    <property type="entry name" value="AROMATIC AMINO ACID HYDROXYLASE"/>
    <property type="match status" value="1"/>
</dbReference>
<dbReference type="RefSeq" id="WP_211327565.1">
    <property type="nucleotide sequence ID" value="NZ_REFJ01000002.1"/>
</dbReference>
<dbReference type="InterPro" id="IPR001273">
    <property type="entry name" value="ArAA_hydroxylase"/>
</dbReference>
<protein>
    <submittedName>
        <fullName evidence="9">Phenylalanine 4-hydroxylase</fullName>
    </submittedName>
</protein>
<dbReference type="InterPro" id="IPR019774">
    <property type="entry name" value="Aromatic-AA_hydroxylase_C"/>
</dbReference>
<comment type="similarity">
    <text evidence="2">Belongs to the biopterin-dependent aromatic amino acid hydroxylase family.</text>
</comment>
<dbReference type="InterPro" id="IPR036329">
    <property type="entry name" value="Aro-AA_hydroxylase_C_sf"/>
</dbReference>
<keyword evidence="5 7" id="KW-0408">Iron</keyword>
<dbReference type="Proteomes" id="UP000267187">
    <property type="component" value="Unassembled WGS sequence"/>
</dbReference>
<sequence length="257" mass="29273">MMKNSAYTAIPVDEKGYVAYSKEDAETWQHLFNWQQPLAQEHACASYVEGMKTLGLSEDGPAQLPEVNRVLFAETGWRLEPVDALINFKRFFGLLADKRFPAATFMRRPDQLDYLPEPDLFHEVMGHCPILCNPEFATFTHWIGKLGVQCSHEQQVALARIYWFTIEFGLIREAGTTKIFGGGILSSPKEISHSLDVSVVNHHPFDIDTILRTRYRIDIPQPNYFVMESTEQLLAIQDKKLLSRIDNAISDLKSAVI</sequence>
<evidence type="ECO:0000256" key="4">
    <source>
        <dbReference type="ARBA" id="ARBA00023002"/>
    </source>
</evidence>
<dbReference type="GO" id="GO:0004505">
    <property type="term" value="F:phenylalanine 4-monooxygenase activity"/>
    <property type="evidence" value="ECO:0007669"/>
    <property type="project" value="UniProtKB-ARBA"/>
</dbReference>
<evidence type="ECO:0000259" key="8">
    <source>
        <dbReference type="PROSITE" id="PS51410"/>
    </source>
</evidence>
<proteinExistence type="inferred from homology"/>
<feature type="binding site" evidence="7">
    <location>
        <position position="122"/>
    </location>
    <ligand>
        <name>Fe cation</name>
        <dbReference type="ChEBI" id="CHEBI:24875"/>
    </ligand>
</feature>
<gene>
    <name evidence="9" type="ORF">DFR27_0923</name>
</gene>
<accession>A0A3M0AF89</accession>
<evidence type="ECO:0000256" key="3">
    <source>
        <dbReference type="ARBA" id="ARBA00022723"/>
    </source>
</evidence>
<dbReference type="PANTHER" id="PTHR11473:SF24">
    <property type="entry name" value="PHENYLALANINE-4-HYDROXYLASE"/>
    <property type="match status" value="1"/>
</dbReference>
<dbReference type="InterPro" id="IPR018301">
    <property type="entry name" value="ArAA_hydroxylase_Fe/CU_BS"/>
</dbReference>
<feature type="binding site" evidence="7">
    <location>
        <position position="167"/>
    </location>
    <ligand>
        <name>Fe cation</name>
        <dbReference type="ChEBI" id="CHEBI:24875"/>
    </ligand>
</feature>